<dbReference type="EMBL" id="KQ257455">
    <property type="protein sequence ID" value="KND01128.1"/>
    <property type="molecule type" value="Genomic_DNA"/>
</dbReference>
<dbReference type="RefSeq" id="XP_016609167.1">
    <property type="nucleotide sequence ID" value="XM_016752462.1"/>
</dbReference>
<evidence type="ECO:0000256" key="5">
    <source>
        <dbReference type="SAM" id="Phobius"/>
    </source>
</evidence>
<protein>
    <submittedName>
        <fullName evidence="7">Uncharacterized protein</fullName>
    </submittedName>
</protein>
<dbReference type="AlphaFoldDB" id="A0A0L0HJD3"/>
<sequence length="203" mass="23312">MPFLVSPQAFLCALLFNVVFAGLKLYQDDVRNDPYEKYRAPTSTDTKVSVAEFAIMALCMLNTVCTFRRSKKLLLFRAPTGSLNLIGSPNAKIVSVDVTGAVFADYEDEQAPHEQPTRTWKDKILFWKKPVAVPSPENLRRVWQLTVWDPTDFGISLFWYVQVVIMCFSAVMTMLRSISVRVRRCNWRFYIISRSKPGEVPYP</sequence>
<keyword evidence="6" id="KW-0732">Signal</keyword>
<evidence type="ECO:0000256" key="6">
    <source>
        <dbReference type="SAM" id="SignalP"/>
    </source>
</evidence>
<dbReference type="PANTHER" id="PTHR28293">
    <property type="entry name" value="NUCLEAR RIM PROTEIN 1"/>
    <property type="match status" value="1"/>
</dbReference>
<evidence type="ECO:0000256" key="2">
    <source>
        <dbReference type="ARBA" id="ARBA00022692"/>
    </source>
</evidence>
<dbReference type="InterPro" id="IPR018819">
    <property type="entry name" value="Nur1/Mug154"/>
</dbReference>
<dbReference type="GeneID" id="27687680"/>
<dbReference type="OrthoDB" id="3363151at2759"/>
<dbReference type="GO" id="GO:0043007">
    <property type="term" value="P:maintenance of rDNA"/>
    <property type="evidence" value="ECO:0007669"/>
    <property type="project" value="TreeGrafter"/>
</dbReference>
<evidence type="ECO:0000313" key="8">
    <source>
        <dbReference type="Proteomes" id="UP000053201"/>
    </source>
</evidence>
<keyword evidence="3 5" id="KW-1133">Transmembrane helix</keyword>
<dbReference type="GO" id="GO:0012505">
    <property type="term" value="C:endomembrane system"/>
    <property type="evidence" value="ECO:0007669"/>
    <property type="project" value="UniProtKB-SubCell"/>
</dbReference>
<dbReference type="VEuPathDB" id="FungiDB:SPPG_04219"/>
<keyword evidence="4 5" id="KW-0472">Membrane</keyword>
<feature type="signal peptide" evidence="6">
    <location>
        <begin position="1"/>
        <end position="21"/>
    </location>
</feature>
<feature type="transmembrane region" description="Helical" evidence="5">
    <location>
        <begin position="157"/>
        <end position="175"/>
    </location>
</feature>
<accession>A0A0L0HJD3</accession>
<feature type="chain" id="PRO_5005540102" evidence="6">
    <location>
        <begin position="22"/>
        <end position="203"/>
    </location>
</feature>
<proteinExistence type="predicted"/>
<comment type="subcellular location">
    <subcellularLocation>
        <location evidence="1">Endomembrane system</location>
        <topology evidence="1">Multi-pass membrane protein</topology>
    </subcellularLocation>
</comment>
<organism evidence="7 8">
    <name type="scientific">Spizellomyces punctatus (strain DAOM BR117)</name>
    <dbReference type="NCBI Taxonomy" id="645134"/>
    <lineage>
        <taxon>Eukaryota</taxon>
        <taxon>Fungi</taxon>
        <taxon>Fungi incertae sedis</taxon>
        <taxon>Chytridiomycota</taxon>
        <taxon>Chytridiomycota incertae sedis</taxon>
        <taxon>Chytridiomycetes</taxon>
        <taxon>Spizellomycetales</taxon>
        <taxon>Spizellomycetaceae</taxon>
        <taxon>Spizellomyces</taxon>
    </lineage>
</organism>
<gene>
    <name evidence="7" type="ORF">SPPG_04219</name>
</gene>
<dbReference type="PANTHER" id="PTHR28293:SF1">
    <property type="entry name" value="NUCLEAR RIM PROTEIN 1"/>
    <property type="match status" value="1"/>
</dbReference>
<dbReference type="InParanoid" id="A0A0L0HJD3"/>
<reference evidence="7 8" key="1">
    <citation type="submission" date="2009-08" db="EMBL/GenBank/DDBJ databases">
        <title>The Genome Sequence of Spizellomyces punctatus strain DAOM BR117.</title>
        <authorList>
            <consortium name="The Broad Institute Genome Sequencing Platform"/>
            <person name="Russ C."/>
            <person name="Cuomo C."/>
            <person name="Shea T."/>
            <person name="Young S.K."/>
            <person name="Zeng Q."/>
            <person name="Koehrsen M."/>
            <person name="Haas B."/>
            <person name="Borodovsky M."/>
            <person name="Guigo R."/>
            <person name="Alvarado L."/>
            <person name="Berlin A."/>
            <person name="Bochicchio J."/>
            <person name="Borenstein D."/>
            <person name="Chapman S."/>
            <person name="Chen Z."/>
            <person name="Engels R."/>
            <person name="Freedman E."/>
            <person name="Gellesch M."/>
            <person name="Goldberg J."/>
            <person name="Griggs A."/>
            <person name="Gujja S."/>
            <person name="Heiman D."/>
            <person name="Hepburn T."/>
            <person name="Howarth C."/>
            <person name="Jen D."/>
            <person name="Larson L."/>
            <person name="Lewis B."/>
            <person name="Mehta T."/>
            <person name="Park D."/>
            <person name="Pearson M."/>
            <person name="Roberts A."/>
            <person name="Saif S."/>
            <person name="Shenoy N."/>
            <person name="Sisk P."/>
            <person name="Stolte C."/>
            <person name="Sykes S."/>
            <person name="Thomson T."/>
            <person name="Walk T."/>
            <person name="White J."/>
            <person name="Yandava C."/>
            <person name="Burger G."/>
            <person name="Gray M.W."/>
            <person name="Holland P.W.H."/>
            <person name="King N."/>
            <person name="Lang F.B.F."/>
            <person name="Roger A.J."/>
            <person name="Ruiz-Trillo I."/>
            <person name="Lander E."/>
            <person name="Nusbaum C."/>
        </authorList>
    </citation>
    <scope>NUCLEOTIDE SEQUENCE [LARGE SCALE GENOMIC DNA]</scope>
    <source>
        <strain evidence="7 8">DAOM BR117</strain>
    </source>
</reference>
<keyword evidence="8" id="KW-1185">Reference proteome</keyword>
<evidence type="ECO:0000256" key="3">
    <source>
        <dbReference type="ARBA" id="ARBA00022989"/>
    </source>
</evidence>
<keyword evidence="2 5" id="KW-0812">Transmembrane</keyword>
<evidence type="ECO:0000256" key="4">
    <source>
        <dbReference type="ARBA" id="ARBA00023136"/>
    </source>
</evidence>
<name>A0A0L0HJD3_SPIPD</name>
<evidence type="ECO:0000313" key="7">
    <source>
        <dbReference type="EMBL" id="KND01128.1"/>
    </source>
</evidence>
<dbReference type="Proteomes" id="UP000053201">
    <property type="component" value="Unassembled WGS sequence"/>
</dbReference>
<dbReference type="GO" id="GO:0007096">
    <property type="term" value="P:regulation of exit from mitosis"/>
    <property type="evidence" value="ECO:0007669"/>
    <property type="project" value="TreeGrafter"/>
</dbReference>
<evidence type="ECO:0000256" key="1">
    <source>
        <dbReference type="ARBA" id="ARBA00004127"/>
    </source>
</evidence>